<gene>
    <name evidence="2" type="ORF">FB45DRAFT_468090</name>
</gene>
<dbReference type="InterPro" id="IPR036188">
    <property type="entry name" value="FAD/NAD-bd_sf"/>
</dbReference>
<dbReference type="Pfam" id="PF07992">
    <property type="entry name" value="Pyr_redox_2"/>
    <property type="match status" value="1"/>
</dbReference>
<dbReference type="InterPro" id="IPR023753">
    <property type="entry name" value="FAD/NAD-binding_dom"/>
</dbReference>
<accession>A0AAD7FRX7</accession>
<dbReference type="GO" id="GO:0004174">
    <property type="term" value="F:electron-transferring-flavoprotein dehydrogenase activity"/>
    <property type="evidence" value="ECO:0007669"/>
    <property type="project" value="TreeGrafter"/>
</dbReference>
<dbReference type="PANTHER" id="PTHR43735:SF11">
    <property type="entry name" value="HYPOTHETICAL OXIDOREDUCTASE (EUROFUNG)"/>
    <property type="match status" value="1"/>
</dbReference>
<dbReference type="PRINTS" id="PR00368">
    <property type="entry name" value="FADPNR"/>
</dbReference>
<sequence>MLKNLVVIGGSYVGLKFVDTIAPQVFETHNIVLIEKNSHFEHIFAFPRLSVIPGFTNKAFIPYTNAFHANPPGSTSVVHGVASEILVDKVVLKSGEQVPYEYLVLATGTGLLPLKSRTKTEAVAYGNTLQARVKESHSILVVGGGASGVQMVTDAKEYYPDKKVTLIHSREQLMSRFHPRLHDIILEKLNKAGIEVILGQRVKMPASGVFPIGPCDVELADGSSISADVAISCIGAVPLSGALATLSPSSIDERGFIGVKPTLQIVDERFPKVFAIGDVAATGANKNARSGFAQAAVAAENIKAMIRGEAAVQQYEPSPFAIHMSVGLWSWILFRNPPTLDEEPFVESQNTEEYKGTAEGDVKFEMGCRRLWALRAPGVTDYDV</sequence>
<dbReference type="GO" id="GO:0005737">
    <property type="term" value="C:cytoplasm"/>
    <property type="evidence" value="ECO:0007669"/>
    <property type="project" value="TreeGrafter"/>
</dbReference>
<evidence type="ECO:0000313" key="2">
    <source>
        <dbReference type="EMBL" id="KAJ7634462.1"/>
    </source>
</evidence>
<evidence type="ECO:0000259" key="1">
    <source>
        <dbReference type="Pfam" id="PF07992"/>
    </source>
</evidence>
<comment type="caution">
    <text evidence="2">The sequence shown here is derived from an EMBL/GenBank/DDBJ whole genome shotgun (WGS) entry which is preliminary data.</text>
</comment>
<dbReference type="AlphaFoldDB" id="A0AAD7FRX7"/>
<dbReference type="PANTHER" id="PTHR43735">
    <property type="entry name" value="APOPTOSIS-INDUCING FACTOR 1"/>
    <property type="match status" value="1"/>
</dbReference>
<evidence type="ECO:0000313" key="3">
    <source>
        <dbReference type="Proteomes" id="UP001221142"/>
    </source>
</evidence>
<dbReference type="GO" id="GO:0050660">
    <property type="term" value="F:flavin adenine dinucleotide binding"/>
    <property type="evidence" value="ECO:0007669"/>
    <property type="project" value="TreeGrafter"/>
</dbReference>
<organism evidence="2 3">
    <name type="scientific">Roridomyces roridus</name>
    <dbReference type="NCBI Taxonomy" id="1738132"/>
    <lineage>
        <taxon>Eukaryota</taxon>
        <taxon>Fungi</taxon>
        <taxon>Dikarya</taxon>
        <taxon>Basidiomycota</taxon>
        <taxon>Agaricomycotina</taxon>
        <taxon>Agaricomycetes</taxon>
        <taxon>Agaricomycetidae</taxon>
        <taxon>Agaricales</taxon>
        <taxon>Marasmiineae</taxon>
        <taxon>Mycenaceae</taxon>
        <taxon>Roridomyces</taxon>
    </lineage>
</organism>
<name>A0AAD7FRX7_9AGAR</name>
<proteinExistence type="predicted"/>
<dbReference type="Gene3D" id="3.50.50.100">
    <property type="match status" value="1"/>
</dbReference>
<protein>
    <submittedName>
        <fullName evidence="2">FAD/NAD-P-binding domain-containing protein</fullName>
    </submittedName>
</protein>
<reference evidence="2" key="1">
    <citation type="submission" date="2023-03" db="EMBL/GenBank/DDBJ databases">
        <title>Massive genome expansion in bonnet fungi (Mycena s.s.) driven by repeated elements and novel gene families across ecological guilds.</title>
        <authorList>
            <consortium name="Lawrence Berkeley National Laboratory"/>
            <person name="Harder C.B."/>
            <person name="Miyauchi S."/>
            <person name="Viragh M."/>
            <person name="Kuo A."/>
            <person name="Thoen E."/>
            <person name="Andreopoulos B."/>
            <person name="Lu D."/>
            <person name="Skrede I."/>
            <person name="Drula E."/>
            <person name="Henrissat B."/>
            <person name="Morin E."/>
            <person name="Kohler A."/>
            <person name="Barry K."/>
            <person name="LaButti K."/>
            <person name="Morin E."/>
            <person name="Salamov A."/>
            <person name="Lipzen A."/>
            <person name="Mereny Z."/>
            <person name="Hegedus B."/>
            <person name="Baldrian P."/>
            <person name="Stursova M."/>
            <person name="Weitz H."/>
            <person name="Taylor A."/>
            <person name="Grigoriev I.V."/>
            <person name="Nagy L.G."/>
            <person name="Martin F."/>
            <person name="Kauserud H."/>
        </authorList>
    </citation>
    <scope>NUCLEOTIDE SEQUENCE</scope>
    <source>
        <strain evidence="2">9284</strain>
    </source>
</reference>
<feature type="domain" description="FAD/NAD(P)-binding" evidence="1">
    <location>
        <begin position="4"/>
        <end position="298"/>
    </location>
</feature>
<dbReference type="Proteomes" id="UP001221142">
    <property type="component" value="Unassembled WGS sequence"/>
</dbReference>
<keyword evidence="3" id="KW-1185">Reference proteome</keyword>
<dbReference type="EMBL" id="JARKIF010000007">
    <property type="protein sequence ID" value="KAJ7634462.1"/>
    <property type="molecule type" value="Genomic_DNA"/>
</dbReference>
<dbReference type="SUPFAM" id="SSF51905">
    <property type="entry name" value="FAD/NAD(P)-binding domain"/>
    <property type="match status" value="1"/>
</dbReference>